<evidence type="ECO:0000313" key="1">
    <source>
        <dbReference type="EMBL" id="CAB5508118.1"/>
    </source>
</evidence>
<sequence>MISQYDVVKSLINIPKENLFIGDRGTVVEDFDDDYCLVEFLQKDSPIPKTIDSTLLIHKKDLTQIQK</sequence>
<dbReference type="RefSeq" id="WP_202784696.1">
    <property type="nucleotide sequence ID" value="NZ_CAHJWF010000532.1"/>
</dbReference>
<accession>A0ABN7GE62</accession>
<dbReference type="Proteomes" id="UP000626656">
    <property type="component" value="Unassembled WGS sequence"/>
</dbReference>
<evidence type="ECO:0008006" key="3">
    <source>
        <dbReference type="Google" id="ProtNLM"/>
    </source>
</evidence>
<dbReference type="InterPro" id="IPR032568">
    <property type="entry name" value="DUF4926"/>
</dbReference>
<dbReference type="EMBL" id="CAHJWF010000532">
    <property type="protein sequence ID" value="CAB5508118.1"/>
    <property type="molecule type" value="Genomic_DNA"/>
</dbReference>
<protein>
    <recommendedName>
        <fullName evidence="3">DUF4926 domain-containing protein</fullName>
    </recommendedName>
</protein>
<reference evidence="1 2" key="1">
    <citation type="submission" date="2020-05" db="EMBL/GenBank/DDBJ databases">
        <authorList>
            <person name="Petersen J."/>
            <person name="Sayavedra L."/>
        </authorList>
    </citation>
    <scope>NUCLEOTIDE SEQUENCE [LARGE SCALE GENOMIC DNA]</scope>
    <source>
        <strain evidence="1">B azoricus SOX ET2 1586I</strain>
    </source>
</reference>
<comment type="caution">
    <text evidence="1">The sequence shown here is derived from an EMBL/GenBank/DDBJ whole genome shotgun (WGS) entry which is preliminary data.</text>
</comment>
<organism evidence="1 2">
    <name type="scientific">Bathymodiolus thermophilus thioautotrophic gill symbiont</name>
    <dbReference type="NCBI Taxonomy" id="2360"/>
    <lineage>
        <taxon>Bacteria</taxon>
        <taxon>Pseudomonadati</taxon>
        <taxon>Pseudomonadota</taxon>
        <taxon>Gammaproteobacteria</taxon>
        <taxon>sulfur-oxidizing symbionts</taxon>
    </lineage>
</organism>
<proteinExistence type="predicted"/>
<evidence type="ECO:0000313" key="2">
    <source>
        <dbReference type="Proteomes" id="UP000626656"/>
    </source>
</evidence>
<name>A0ABN7GE62_9GAMM</name>
<keyword evidence="2" id="KW-1185">Reference proteome</keyword>
<gene>
    <name evidence="1" type="ORF">AZO1586I_2393</name>
</gene>
<dbReference type="Pfam" id="PF16277">
    <property type="entry name" value="DUF4926"/>
    <property type="match status" value="1"/>
</dbReference>